<comment type="similarity">
    <text evidence="2">Belongs to the NST1 family.</text>
</comment>
<feature type="compositionally biased region" description="Low complexity" evidence="7">
    <location>
        <begin position="1076"/>
        <end position="1092"/>
    </location>
</feature>
<feature type="region of interest" description="Disordered" evidence="7">
    <location>
        <begin position="925"/>
        <end position="1097"/>
    </location>
</feature>
<dbReference type="InterPro" id="IPR025279">
    <property type="entry name" value="NST1"/>
</dbReference>
<evidence type="ECO:0000256" key="7">
    <source>
        <dbReference type="SAM" id="MobiDB-lite"/>
    </source>
</evidence>
<evidence type="ECO:0000256" key="6">
    <source>
        <dbReference type="ARBA" id="ARBA00023054"/>
    </source>
</evidence>
<dbReference type="Proteomes" id="UP001145021">
    <property type="component" value="Unassembled WGS sequence"/>
</dbReference>
<dbReference type="PANTHER" id="PTHR31780">
    <property type="entry name" value="STRESS RESPONSE PROTEIN NST1-RELATED"/>
    <property type="match status" value="1"/>
</dbReference>
<proteinExistence type="inferred from homology"/>
<keyword evidence="9" id="KW-1185">Reference proteome</keyword>
<keyword evidence="5" id="KW-0963">Cytoplasm</keyword>
<dbReference type="InterPro" id="IPR051195">
    <property type="entry name" value="Fungal_stress_NST1"/>
</dbReference>
<comment type="subcellular location">
    <subcellularLocation>
        <location evidence="1">Cytoplasm</location>
    </subcellularLocation>
</comment>
<feature type="region of interest" description="Disordered" evidence="7">
    <location>
        <begin position="361"/>
        <end position="438"/>
    </location>
</feature>
<feature type="compositionally biased region" description="Basic residues" evidence="7">
    <location>
        <begin position="367"/>
        <end position="381"/>
    </location>
</feature>
<dbReference type="PANTHER" id="PTHR31780:SF10">
    <property type="entry name" value="LD36051P"/>
    <property type="match status" value="1"/>
</dbReference>
<feature type="region of interest" description="Disordered" evidence="7">
    <location>
        <begin position="787"/>
        <end position="826"/>
    </location>
</feature>
<protein>
    <recommendedName>
        <fullName evidence="4">Stress response protein NST1</fullName>
    </recommendedName>
    <alternativeName>
        <fullName evidence="3">Stress response protein nst1</fullName>
    </alternativeName>
</protein>
<sequence>MSTKTNTSLGTDVRSDSIRRSGCAAGENSSCDNSSKDHKTETNSSSKKTAVYGPELPPSMIRSKVNSEKAAAIGNIPSTPDLIDFSKHMHEESYKNNSKSDYMRRTENELRSLFYSHLTSIMDRHGYKGKGFGEQDVARVMVEAGLMPSLAENPALALATDIKTKMIGIVHKNIRQMASSFMSPEFFEDMDIDPVVIDTLSEMSRQGLSGSKQAASVVAFAAAAAIAEEDANLEEALKSLDTMTLVKSFHLDELCKDMQNSNFASSRSNPADLDPGLQPSSSTSASASDLKSASTQSKTAQEELSIPLLDASLQELTAKSEEVRSNSSRTLDNKDRLATVAAHIVSSASVSNAELNGSVVSNMAQSRRSKKKPKAKGKFNVKVKERESVTTSAAAAAAADNGDAKSDYADLSETQQPRISTSKPASNSSSSGQKKLTDLKSALSPSENLCKTFLSSSSTDSGSIYECLEQLRKHSNCSDTLWSSDSTDEHKQIRAFWIGLNDVEREALIFVEKELVLARVRDHQNFSCNCNVCTRKRKAIEHEIDCLYDCYFDDLQERVRRERVRVIIRQMEPMAKANILSSINVVVDTAMSSLSMDTKPWSKEDLKNAITRSIKRAKLTSSLSHPDNREPADIGIFLMRAMTASVLDNISSGDTEAKEKNESNRDAAIEGAVQTIRSWINGTQDPPSFDSSDELDLSDAESDILNNNDLFYTDHMLDIIDTFPTDSKMFFDMMERLAEYRMRIEDAMLDDFDDDLESVSADIPSSSKYLHNDNKDSTTSSWVRQANDHARQQRNHHHGEIDESEDQTSEISLQNEPVSGFPNTVKDFSLYSGDDYEEEVQYCEDEDEDEYYNHDDDEVDEDEDDLYDTDEDLDNLDDLGSEYSEREAEESRKVFQLFAARLFEQRVINVYREKVAREQQQNLIKELEDEERERQAKEKRRQKKRERDKERKRQHQLKREQERLEKEAALKAEQEQKREAEQKRYEEMMQKRREQELKAKKALEERNRRILEEADRRMERERQQRQRAEQERLEKERERMNNVRDAAVLQQQQQQQQREKQKQKQKDKPSPKGRKQMPMPMKTPTPTQTQAKKQTETQIPAQVSVPILPIVAISAVVAPAVPTDSSSSKKKLPCSTTQTATIVSAAMASSSPLTNFAADCSPISALGQTSVFAQQPLVLPISKATGITTNRMPAEPAEPSLPPLPLINPFSMGSASPTTPSFGISSHMRTSSSSNVYYPLLPASMPVQAPSFHEMSPEIDAEISSIVGRVMGSSSLQDDLISGTEWRAEPLETVTPDRGFSSVSATPASAGVGIGVNLCMSNHLLDASFGDISARRSSVPHDQAINNMDALGNVDMSIGSSSRISGARFHMPLEMAREIDSIYSAYCALERFRRDTCAGSTTDLGNDAFGAFHSAFMLAQMHSMISESEIWTICSASAQRNPGFCRVNHATHMVAFACTGNSNGSLRMPLLKPRAMDTMVSASNGIVRNGGSMPARLSGSDRRRYDEFF</sequence>
<feature type="compositionally biased region" description="Basic and acidic residues" evidence="7">
    <location>
        <begin position="1057"/>
        <end position="1070"/>
    </location>
</feature>
<dbReference type="Pfam" id="PF13945">
    <property type="entry name" value="NST1"/>
    <property type="match status" value="1"/>
</dbReference>
<feature type="region of interest" description="Disordered" evidence="7">
    <location>
        <begin position="1"/>
        <end position="60"/>
    </location>
</feature>
<feature type="compositionally biased region" description="Basic and acidic residues" evidence="7">
    <location>
        <begin position="945"/>
        <end position="1042"/>
    </location>
</feature>
<evidence type="ECO:0000256" key="3">
    <source>
        <dbReference type="ARBA" id="ARBA00015112"/>
    </source>
</evidence>
<dbReference type="GO" id="GO:0005737">
    <property type="term" value="C:cytoplasm"/>
    <property type="evidence" value="ECO:0007669"/>
    <property type="project" value="UniProtKB-SubCell"/>
</dbReference>
<feature type="compositionally biased region" description="Polar residues" evidence="7">
    <location>
        <begin position="1"/>
        <end position="10"/>
    </location>
</feature>
<keyword evidence="6" id="KW-0175">Coiled coil</keyword>
<evidence type="ECO:0000256" key="5">
    <source>
        <dbReference type="ARBA" id="ARBA00022490"/>
    </source>
</evidence>
<gene>
    <name evidence="8" type="primary">NST1</name>
    <name evidence="8" type="ORF">LPJ64_004856</name>
</gene>
<dbReference type="EMBL" id="JANBOH010000263">
    <property type="protein sequence ID" value="KAJ1643366.1"/>
    <property type="molecule type" value="Genomic_DNA"/>
</dbReference>
<reference evidence="8" key="1">
    <citation type="submission" date="2022-07" db="EMBL/GenBank/DDBJ databases">
        <title>Phylogenomic reconstructions and comparative analyses of Kickxellomycotina fungi.</title>
        <authorList>
            <person name="Reynolds N.K."/>
            <person name="Stajich J.E."/>
            <person name="Barry K."/>
            <person name="Grigoriev I.V."/>
            <person name="Crous P."/>
            <person name="Smith M.E."/>
        </authorList>
    </citation>
    <scope>NUCLEOTIDE SEQUENCE</scope>
    <source>
        <strain evidence="8">NBRC 105413</strain>
    </source>
</reference>
<feature type="region of interest" description="Disordered" evidence="7">
    <location>
        <begin position="262"/>
        <end position="303"/>
    </location>
</feature>
<feature type="compositionally biased region" description="Low complexity" evidence="7">
    <location>
        <begin position="420"/>
        <end position="431"/>
    </location>
</feature>
<evidence type="ECO:0000256" key="1">
    <source>
        <dbReference type="ARBA" id="ARBA00004496"/>
    </source>
</evidence>
<feature type="region of interest" description="Disordered" evidence="7">
    <location>
        <begin position="844"/>
        <end position="889"/>
    </location>
</feature>
<name>A0A9W7XIC0_9FUNG</name>
<feature type="compositionally biased region" description="Low complexity" evidence="7">
    <location>
        <begin position="280"/>
        <end position="294"/>
    </location>
</feature>
<comment type="caution">
    <text evidence="8">The sequence shown here is derived from an EMBL/GenBank/DDBJ whole genome shotgun (WGS) entry which is preliminary data.</text>
</comment>
<evidence type="ECO:0000313" key="8">
    <source>
        <dbReference type="EMBL" id="KAJ1643366.1"/>
    </source>
</evidence>
<feature type="compositionally biased region" description="Acidic residues" evidence="7">
    <location>
        <begin position="844"/>
        <end position="880"/>
    </location>
</feature>
<evidence type="ECO:0000256" key="2">
    <source>
        <dbReference type="ARBA" id="ARBA00007112"/>
    </source>
</evidence>
<evidence type="ECO:0000313" key="9">
    <source>
        <dbReference type="Proteomes" id="UP001145021"/>
    </source>
</evidence>
<evidence type="ECO:0000256" key="4">
    <source>
        <dbReference type="ARBA" id="ARBA00020733"/>
    </source>
</evidence>
<organism evidence="8 9">
    <name type="scientific">Coemansia asiatica</name>
    <dbReference type="NCBI Taxonomy" id="1052880"/>
    <lineage>
        <taxon>Eukaryota</taxon>
        <taxon>Fungi</taxon>
        <taxon>Fungi incertae sedis</taxon>
        <taxon>Zoopagomycota</taxon>
        <taxon>Kickxellomycotina</taxon>
        <taxon>Kickxellomycetes</taxon>
        <taxon>Kickxellales</taxon>
        <taxon>Kickxellaceae</taxon>
        <taxon>Coemansia</taxon>
    </lineage>
</organism>
<accession>A0A9W7XIC0</accession>